<dbReference type="AlphaFoldDB" id="G3TJ06"/>
<keyword evidence="8" id="KW-0832">Ubl conjugation</keyword>
<keyword evidence="12" id="KW-0804">Transcription</keyword>
<dbReference type="GO" id="GO:0042981">
    <property type="term" value="P:regulation of apoptotic process"/>
    <property type="evidence" value="ECO:0007669"/>
    <property type="project" value="TreeGrafter"/>
</dbReference>
<evidence type="ECO:0000256" key="1">
    <source>
        <dbReference type="ARBA" id="ARBA00004123"/>
    </source>
</evidence>
<evidence type="ECO:0000256" key="5">
    <source>
        <dbReference type="ARBA" id="ARBA00022677"/>
    </source>
</evidence>
<dbReference type="Ensembl" id="ENSLAFT00000017502.3">
    <property type="protein sequence ID" value="ENSLAFP00000014678.3"/>
    <property type="gene ID" value="ENSLAFG00000017506.3"/>
</dbReference>
<keyword evidence="10" id="KW-0445">Lipid transport</keyword>
<proteinExistence type="inferred from homology"/>
<evidence type="ECO:0000256" key="12">
    <source>
        <dbReference type="ARBA" id="ARBA00023163"/>
    </source>
</evidence>
<evidence type="ECO:0000313" key="21">
    <source>
        <dbReference type="Proteomes" id="UP000007646"/>
    </source>
</evidence>
<dbReference type="GO" id="GO:0006869">
    <property type="term" value="P:lipid transport"/>
    <property type="evidence" value="ECO:0007669"/>
    <property type="project" value="UniProtKB-KW"/>
</dbReference>
<dbReference type="GO" id="GO:0005829">
    <property type="term" value="C:cytosol"/>
    <property type="evidence" value="ECO:0007669"/>
    <property type="project" value="Ensembl"/>
</dbReference>
<dbReference type="eggNOG" id="ENOG502QU28">
    <property type="taxonomic scope" value="Eukaryota"/>
</dbReference>
<evidence type="ECO:0000256" key="18">
    <source>
        <dbReference type="PROSITE-ProRule" id="PRU00447"/>
    </source>
</evidence>
<reference evidence="20" key="3">
    <citation type="submission" date="2025-09" db="UniProtKB">
        <authorList>
            <consortium name="Ensembl"/>
        </authorList>
    </citation>
    <scope>IDENTIFICATION</scope>
    <source>
        <strain evidence="20">Isolate ISIS603380</strain>
    </source>
</reference>
<evidence type="ECO:0000256" key="2">
    <source>
        <dbReference type="ARBA" id="ARBA00004240"/>
    </source>
</evidence>
<evidence type="ECO:0000256" key="8">
    <source>
        <dbReference type="ARBA" id="ARBA00022843"/>
    </source>
</evidence>
<reference evidence="20 21" key="1">
    <citation type="submission" date="2009-06" db="EMBL/GenBank/DDBJ databases">
        <title>The Genome Sequence of Loxodonta africana (African elephant).</title>
        <authorList>
            <person name="Di Palma F."/>
            <person name="Heiman D."/>
            <person name="Young S."/>
            <person name="Johnson J."/>
            <person name="Lander E.S."/>
            <person name="Lindblad-Toh K."/>
        </authorList>
    </citation>
    <scope>NUCLEOTIDE SEQUENCE [LARGE SCALE GENOMIC DNA]</scope>
    <source>
        <strain evidence="20 21">Isolate ISIS603380</strain>
    </source>
</reference>
<comment type="catalytic activity">
    <reaction evidence="14">
        <text>a triacyl-sn-glycerol(in) = a triacyl-sn-glycerol(out)</text>
        <dbReference type="Rhea" id="RHEA:39011"/>
        <dbReference type="ChEBI" id="CHEBI:64615"/>
    </reaction>
</comment>
<dbReference type="GO" id="GO:0005783">
    <property type="term" value="C:endoplasmic reticulum"/>
    <property type="evidence" value="ECO:0007669"/>
    <property type="project" value="UniProtKB-SubCell"/>
</dbReference>
<evidence type="ECO:0000256" key="4">
    <source>
        <dbReference type="ARBA" id="ARBA00022448"/>
    </source>
</evidence>
<keyword evidence="9" id="KW-0805">Transcription regulation</keyword>
<evidence type="ECO:0000256" key="10">
    <source>
        <dbReference type="ARBA" id="ARBA00023055"/>
    </source>
</evidence>
<sequence length="238" mass="27115">MEYAMKSLRLLNPKTLSRYVAVSTSVMTQQLLSEPGPEAPRARPYRVSNADRSLRKGIMAHSLEDLLHKVRDTLMLADKPFYLVLEEDGTTVETEEYFQALAEDTVFMVLQKGQKWQFPSEQQRARYQLFLSHKPAKKIDVACVTFDLYKTNPQDFIGCLSMKATLYGTYSVSYDLHCYGAKRIMKEALRWALFGMQATGHLLLGTSCYMQQLLDATEEGQNPKARPSLISPCLKILQ</sequence>
<organism evidence="20 21">
    <name type="scientific">Loxodonta africana</name>
    <name type="common">African elephant</name>
    <dbReference type="NCBI Taxonomy" id="9785"/>
    <lineage>
        <taxon>Eukaryota</taxon>
        <taxon>Metazoa</taxon>
        <taxon>Chordata</taxon>
        <taxon>Craniata</taxon>
        <taxon>Vertebrata</taxon>
        <taxon>Euteleostomi</taxon>
        <taxon>Mammalia</taxon>
        <taxon>Eutheria</taxon>
        <taxon>Afrotheria</taxon>
        <taxon>Proboscidea</taxon>
        <taxon>Elephantidae</taxon>
        <taxon>Loxodonta</taxon>
    </lineage>
</organism>
<evidence type="ECO:0000256" key="11">
    <source>
        <dbReference type="ARBA" id="ARBA00023159"/>
    </source>
</evidence>
<evidence type="ECO:0000259" key="19">
    <source>
        <dbReference type="PROSITE" id="PS51135"/>
    </source>
</evidence>
<evidence type="ECO:0000256" key="13">
    <source>
        <dbReference type="ARBA" id="ARBA00023242"/>
    </source>
</evidence>
<evidence type="ECO:0000256" key="6">
    <source>
        <dbReference type="ARBA" id="ARBA00022703"/>
    </source>
</evidence>
<dbReference type="PROSITE" id="PS51135">
    <property type="entry name" value="CIDE_N"/>
    <property type="match status" value="1"/>
</dbReference>
<keyword evidence="11" id="KW-0010">Activator</keyword>
<dbReference type="OMA" id="CYHAKRM"/>
<evidence type="ECO:0000256" key="7">
    <source>
        <dbReference type="ARBA" id="ARBA00022824"/>
    </source>
</evidence>
<dbReference type="PANTHER" id="PTHR12306:SF9">
    <property type="entry name" value="LIPID TRANSFERASE CIDEC"/>
    <property type="match status" value="1"/>
</dbReference>
<dbReference type="GO" id="GO:0050995">
    <property type="term" value="P:negative regulation of lipid catabolic process"/>
    <property type="evidence" value="ECO:0007669"/>
    <property type="project" value="Ensembl"/>
</dbReference>
<dbReference type="SUPFAM" id="SSF54277">
    <property type="entry name" value="CAD &amp; PB1 domains"/>
    <property type="match status" value="1"/>
</dbReference>
<dbReference type="GO" id="GO:0097194">
    <property type="term" value="P:execution phase of apoptosis"/>
    <property type="evidence" value="ECO:0007669"/>
    <property type="project" value="Ensembl"/>
</dbReference>
<dbReference type="Gene3D" id="3.10.20.10">
    <property type="match status" value="1"/>
</dbReference>
<dbReference type="PANTHER" id="PTHR12306">
    <property type="entry name" value="CELL DEATH ACTIVATOR CIDE"/>
    <property type="match status" value="1"/>
</dbReference>
<dbReference type="FunCoup" id="G3TJ06">
    <property type="interactions" value="4"/>
</dbReference>
<keyword evidence="4" id="KW-0813">Transport</keyword>
<evidence type="ECO:0000256" key="17">
    <source>
        <dbReference type="ARBA" id="ARBA00082419"/>
    </source>
</evidence>
<gene>
    <name evidence="20" type="primary">CIDEC</name>
</gene>
<keyword evidence="7" id="KW-0256">Endoplasmic reticulum</keyword>
<dbReference type="SMART" id="SM00266">
    <property type="entry name" value="CAD"/>
    <property type="match status" value="1"/>
</dbReference>
<evidence type="ECO:0000256" key="3">
    <source>
        <dbReference type="ARBA" id="ARBA00004502"/>
    </source>
</evidence>
<evidence type="ECO:0000256" key="16">
    <source>
        <dbReference type="ARBA" id="ARBA00067120"/>
    </source>
</evidence>
<accession>G3TJ06</accession>
<protein>
    <recommendedName>
        <fullName evidence="16">Lipid transferase CIDEC</fullName>
    </recommendedName>
    <alternativeName>
        <fullName evidence="17">Cell death-inducing DFFA-like effector protein C</fullName>
    </alternativeName>
</protein>
<dbReference type="Proteomes" id="UP000007646">
    <property type="component" value="Unassembled WGS sequence"/>
</dbReference>
<dbReference type="FunFam" id="3.10.20.10:FF:000004">
    <property type="entry name" value="cell death activator CIDE-3 isoform X1"/>
    <property type="match status" value="1"/>
</dbReference>
<name>G3TJ06_LOXAF</name>
<dbReference type="InParanoid" id="G3TJ06"/>
<dbReference type="GO" id="GO:0005811">
    <property type="term" value="C:lipid droplet"/>
    <property type="evidence" value="ECO:0007669"/>
    <property type="project" value="UniProtKB-SubCell"/>
</dbReference>
<evidence type="ECO:0000256" key="9">
    <source>
        <dbReference type="ARBA" id="ARBA00023015"/>
    </source>
</evidence>
<comment type="similarity">
    <text evidence="15">Belongs to the CIDE family.</text>
</comment>
<evidence type="ECO:0000256" key="14">
    <source>
        <dbReference type="ARBA" id="ARBA00051167"/>
    </source>
</evidence>
<feature type="domain" description="CIDE-N" evidence="19">
    <location>
        <begin position="41"/>
        <end position="118"/>
    </location>
</feature>
<evidence type="ECO:0000313" key="20">
    <source>
        <dbReference type="Ensembl" id="ENSLAFP00000014678.3"/>
    </source>
</evidence>
<dbReference type="GeneTree" id="ENSGT00390000018596"/>
<dbReference type="GO" id="GO:0160077">
    <property type="term" value="P:lipid droplet fusion"/>
    <property type="evidence" value="ECO:0007669"/>
    <property type="project" value="Ensembl"/>
</dbReference>
<reference evidence="20" key="2">
    <citation type="submission" date="2025-08" db="UniProtKB">
        <authorList>
            <consortium name="Ensembl"/>
        </authorList>
    </citation>
    <scope>IDENTIFICATION</scope>
    <source>
        <strain evidence="20">Isolate ISIS603380</strain>
    </source>
</reference>
<keyword evidence="21" id="KW-1185">Reference proteome</keyword>
<dbReference type="GO" id="GO:0005634">
    <property type="term" value="C:nucleus"/>
    <property type="evidence" value="ECO:0007669"/>
    <property type="project" value="UniProtKB-SubCell"/>
</dbReference>
<dbReference type="GO" id="GO:0019915">
    <property type="term" value="P:lipid storage"/>
    <property type="evidence" value="ECO:0007669"/>
    <property type="project" value="Ensembl"/>
</dbReference>
<dbReference type="HOGENOM" id="CLU_090011_1_0_1"/>
<dbReference type="STRING" id="9785.ENSLAFP00000014678"/>
<evidence type="ECO:0000256" key="15">
    <source>
        <dbReference type="ARBA" id="ARBA00060878"/>
    </source>
</evidence>
<keyword evidence="13" id="KW-0539">Nucleus</keyword>
<keyword evidence="5" id="KW-0551">Lipid droplet</keyword>
<dbReference type="InterPro" id="IPR003508">
    <property type="entry name" value="CIDE-N_dom"/>
</dbReference>
<keyword evidence="6 18" id="KW-0053">Apoptosis</keyword>
<dbReference type="Pfam" id="PF02017">
    <property type="entry name" value="CIDE-N"/>
    <property type="match status" value="1"/>
</dbReference>
<comment type="subcellular location">
    <subcellularLocation>
        <location evidence="2">Endoplasmic reticulum</location>
    </subcellularLocation>
    <subcellularLocation>
        <location evidence="3">Lipid droplet</location>
    </subcellularLocation>
    <subcellularLocation>
        <location evidence="1">Nucleus</location>
    </subcellularLocation>
</comment>